<dbReference type="RefSeq" id="WP_115569205.1">
    <property type="nucleotide sequence ID" value="NZ_NXLV01000003.1"/>
</dbReference>
<dbReference type="PANTHER" id="PTHR39082:SF1">
    <property type="entry name" value="SCAVENGER RECEPTOR CLASS A MEMBER 3"/>
    <property type="match status" value="1"/>
</dbReference>
<feature type="domain" description="C4-type zinc ribbon" evidence="2">
    <location>
        <begin position="198"/>
        <end position="230"/>
    </location>
</feature>
<dbReference type="Pfam" id="PF02591">
    <property type="entry name" value="Zn_ribbon_9"/>
    <property type="match status" value="1"/>
</dbReference>
<reference evidence="3 4" key="1">
    <citation type="submission" date="2018-04" db="EMBL/GenBank/DDBJ databases">
        <title>Novel Campyloabacter and Helicobacter Species and Strains.</title>
        <authorList>
            <person name="Mannion A.J."/>
            <person name="Shen Z."/>
            <person name="Fox J.G."/>
        </authorList>
    </citation>
    <scope>NUCLEOTIDE SEQUENCE [LARGE SCALE GENOMIC DNA]</scope>
    <source>
        <strain evidence="3 4">MIT 04-9366</strain>
    </source>
</reference>
<dbReference type="AlphaFoldDB" id="A0A3D8J3R8"/>
<sequence length="235" mass="27217">MNKYLKELIDVSLLDREIDLMEPKIKQIKKGLNSKLYQQEVKEQEILSLEEQKESHRLQLLKCNETIATLGARLEDISKKMGEVKTEKELKALNIEEELAREQITYQNSEITRIEGLLNSVDEKIEQTKASIQSIQADIVEIEKEVASELEEIKKEQEVISKKKSLLVDKMDQKIVVFYEKIRKWAKNTSVVPVYKQACGGCFIKINDRVYTEVLKGDDITTCPHCGRILYIQED</sequence>
<keyword evidence="4" id="KW-1185">Reference proteome</keyword>
<gene>
    <name evidence="3" type="ORF">CQA58_02815</name>
</gene>
<accession>A0A3D8J3R8</accession>
<comment type="caution">
    <text evidence="3">The sequence shown here is derived from an EMBL/GenBank/DDBJ whole genome shotgun (WGS) entry which is preliminary data.</text>
</comment>
<evidence type="ECO:0000256" key="1">
    <source>
        <dbReference type="SAM" id="Coils"/>
    </source>
</evidence>
<dbReference type="InterPro" id="IPR052376">
    <property type="entry name" value="Oxidative_Scav/Glycosyltrans"/>
</dbReference>
<proteinExistence type="predicted"/>
<organism evidence="3 4">
    <name type="scientific">Helicobacter brantae</name>
    <dbReference type="NCBI Taxonomy" id="375927"/>
    <lineage>
        <taxon>Bacteria</taxon>
        <taxon>Pseudomonadati</taxon>
        <taxon>Campylobacterota</taxon>
        <taxon>Epsilonproteobacteria</taxon>
        <taxon>Campylobacterales</taxon>
        <taxon>Helicobacteraceae</taxon>
        <taxon>Helicobacter</taxon>
    </lineage>
</organism>
<feature type="coiled-coil region" evidence="1">
    <location>
        <begin position="83"/>
        <end position="159"/>
    </location>
</feature>
<keyword evidence="1" id="KW-0175">Coiled coil</keyword>
<evidence type="ECO:0000259" key="2">
    <source>
        <dbReference type="Pfam" id="PF02591"/>
    </source>
</evidence>
<dbReference type="EMBL" id="NXLV01000003">
    <property type="protein sequence ID" value="RDU71494.1"/>
    <property type="molecule type" value="Genomic_DNA"/>
</dbReference>
<dbReference type="InterPro" id="IPR003743">
    <property type="entry name" value="Zf-RING_7"/>
</dbReference>
<evidence type="ECO:0000313" key="4">
    <source>
        <dbReference type="Proteomes" id="UP000257045"/>
    </source>
</evidence>
<dbReference type="OrthoDB" id="9795058at2"/>
<evidence type="ECO:0000313" key="3">
    <source>
        <dbReference type="EMBL" id="RDU71494.1"/>
    </source>
</evidence>
<dbReference type="Proteomes" id="UP000257045">
    <property type="component" value="Unassembled WGS sequence"/>
</dbReference>
<name>A0A3D8J3R8_9HELI</name>
<protein>
    <recommendedName>
        <fullName evidence="2">C4-type zinc ribbon domain-containing protein</fullName>
    </recommendedName>
</protein>
<dbReference type="PANTHER" id="PTHR39082">
    <property type="entry name" value="PHOSPHOLIPASE C-BETA-2-RELATED"/>
    <property type="match status" value="1"/>
</dbReference>
<dbReference type="Gene3D" id="1.10.287.1490">
    <property type="match status" value="1"/>
</dbReference>